<keyword evidence="3" id="KW-1185">Reference proteome</keyword>
<dbReference type="AlphaFoldDB" id="A0A1X9N7P5"/>
<evidence type="ECO:0000313" key="3">
    <source>
        <dbReference type="Proteomes" id="UP000193450"/>
    </source>
</evidence>
<dbReference type="PANTHER" id="PTHR15020:SF50">
    <property type="entry name" value="UPF0659 PROTEIN YMR090W"/>
    <property type="match status" value="1"/>
</dbReference>
<sequence>MPAKQEQRLLILGASGRAGKRLCQHALNAGYQVDIIIRSPEKLAIPAQDKLKIYIGDLTNTALLRSVLSNNYAAVLSTVGIFHKTLDTPLADITQHLIDAMQASGIKRFICMSSLGAHDSKGQGNLTVKYVTSFVLKYVIKDKEKQENYIRASDLEWTIIRPPQLLDNDNSADYCRWQGNKPPQKLSWKISNFDATAAMLEALDQPETIGKAFQVSYYK</sequence>
<dbReference type="KEGG" id="osg:BST96_03215"/>
<dbReference type="OrthoDB" id="9803892at2"/>
<evidence type="ECO:0000313" key="2">
    <source>
        <dbReference type="EMBL" id="ARN73201.1"/>
    </source>
</evidence>
<protein>
    <recommendedName>
        <fullName evidence="1">NAD(P)-binding domain-containing protein</fullName>
    </recommendedName>
</protein>
<dbReference type="STRING" id="716816.BST96_03215"/>
<dbReference type="PANTHER" id="PTHR15020">
    <property type="entry name" value="FLAVIN REDUCTASE-RELATED"/>
    <property type="match status" value="1"/>
</dbReference>
<accession>A0A1X9N7P5</accession>
<gene>
    <name evidence="2" type="ORF">BST96_03215</name>
</gene>
<proteinExistence type="predicted"/>
<dbReference type="RefSeq" id="WP_085757306.1">
    <property type="nucleotide sequence ID" value="NZ_CP019343.1"/>
</dbReference>
<dbReference type="Proteomes" id="UP000193450">
    <property type="component" value="Chromosome"/>
</dbReference>
<dbReference type="SUPFAM" id="SSF51735">
    <property type="entry name" value="NAD(P)-binding Rossmann-fold domains"/>
    <property type="match status" value="1"/>
</dbReference>
<dbReference type="Gene3D" id="3.40.50.720">
    <property type="entry name" value="NAD(P)-binding Rossmann-like Domain"/>
    <property type="match status" value="1"/>
</dbReference>
<name>A0A1X9N7P5_9GAMM</name>
<dbReference type="Pfam" id="PF13460">
    <property type="entry name" value="NAD_binding_10"/>
    <property type="match status" value="1"/>
</dbReference>
<evidence type="ECO:0000259" key="1">
    <source>
        <dbReference type="Pfam" id="PF13460"/>
    </source>
</evidence>
<organism evidence="2 3">
    <name type="scientific">Oceanicoccus sagamiensis</name>
    <dbReference type="NCBI Taxonomy" id="716816"/>
    <lineage>
        <taxon>Bacteria</taxon>
        <taxon>Pseudomonadati</taxon>
        <taxon>Pseudomonadota</taxon>
        <taxon>Gammaproteobacteria</taxon>
        <taxon>Cellvibrionales</taxon>
        <taxon>Spongiibacteraceae</taxon>
        <taxon>Oceanicoccus</taxon>
    </lineage>
</organism>
<dbReference type="EMBL" id="CP019343">
    <property type="protein sequence ID" value="ARN73201.1"/>
    <property type="molecule type" value="Genomic_DNA"/>
</dbReference>
<dbReference type="InterPro" id="IPR016040">
    <property type="entry name" value="NAD(P)-bd_dom"/>
</dbReference>
<dbReference type="InterPro" id="IPR036291">
    <property type="entry name" value="NAD(P)-bd_dom_sf"/>
</dbReference>
<reference evidence="2 3" key="1">
    <citation type="submission" date="2016-11" db="EMBL/GenBank/DDBJ databases">
        <title>Trade-off between light-utilization and light-protection in marine flavobacteria.</title>
        <authorList>
            <person name="Kumagai Y."/>
        </authorList>
    </citation>
    <scope>NUCLEOTIDE SEQUENCE [LARGE SCALE GENOMIC DNA]</scope>
    <source>
        <strain evidence="2 3">NBRC 107125</strain>
    </source>
</reference>
<feature type="domain" description="NAD(P)-binding" evidence="1">
    <location>
        <begin position="13"/>
        <end position="206"/>
    </location>
</feature>